<dbReference type="InterPro" id="IPR007111">
    <property type="entry name" value="NACHT_NTPase"/>
</dbReference>
<gene>
    <name evidence="3" type="ORF">OBBRIDRAFT_691762</name>
</gene>
<dbReference type="InterPro" id="IPR027417">
    <property type="entry name" value="P-loop_NTPase"/>
</dbReference>
<evidence type="ECO:0000313" key="4">
    <source>
        <dbReference type="Proteomes" id="UP000250043"/>
    </source>
</evidence>
<dbReference type="Pfam" id="PF24883">
    <property type="entry name" value="NPHP3_N"/>
    <property type="match status" value="1"/>
</dbReference>
<reference evidence="3 4" key="1">
    <citation type="submission" date="2016-07" db="EMBL/GenBank/DDBJ databases">
        <title>Draft genome of the white-rot fungus Obba rivulosa 3A-2.</title>
        <authorList>
            <consortium name="DOE Joint Genome Institute"/>
            <person name="Miettinen O."/>
            <person name="Riley R."/>
            <person name="Acob R."/>
            <person name="Barry K."/>
            <person name="Cullen D."/>
            <person name="De Vries R."/>
            <person name="Hainaut M."/>
            <person name="Hatakka A."/>
            <person name="Henrissat B."/>
            <person name="Hilden K."/>
            <person name="Kuo R."/>
            <person name="Labutti K."/>
            <person name="Lipzen A."/>
            <person name="Makela M.R."/>
            <person name="Sandor L."/>
            <person name="Spatafora J.W."/>
            <person name="Grigoriev I.V."/>
            <person name="Hibbett D.S."/>
        </authorList>
    </citation>
    <scope>NUCLEOTIDE SEQUENCE [LARGE SCALE GENOMIC DNA]</scope>
    <source>
        <strain evidence="3 4">3A-2</strain>
    </source>
</reference>
<evidence type="ECO:0000259" key="2">
    <source>
        <dbReference type="PROSITE" id="PS50837"/>
    </source>
</evidence>
<keyword evidence="4" id="KW-1185">Reference proteome</keyword>
<keyword evidence="1" id="KW-0677">Repeat</keyword>
<organism evidence="3 4">
    <name type="scientific">Obba rivulosa</name>
    <dbReference type="NCBI Taxonomy" id="1052685"/>
    <lineage>
        <taxon>Eukaryota</taxon>
        <taxon>Fungi</taxon>
        <taxon>Dikarya</taxon>
        <taxon>Basidiomycota</taxon>
        <taxon>Agaricomycotina</taxon>
        <taxon>Agaricomycetes</taxon>
        <taxon>Polyporales</taxon>
        <taxon>Gelatoporiaceae</taxon>
        <taxon>Obba</taxon>
    </lineage>
</organism>
<evidence type="ECO:0000256" key="1">
    <source>
        <dbReference type="ARBA" id="ARBA00022737"/>
    </source>
</evidence>
<dbReference type="Gene3D" id="3.40.50.300">
    <property type="entry name" value="P-loop containing nucleotide triphosphate hydrolases"/>
    <property type="match status" value="1"/>
</dbReference>
<feature type="non-terminal residue" evidence="3">
    <location>
        <position position="1"/>
    </location>
</feature>
<protein>
    <recommendedName>
        <fullName evidence="2">NACHT domain-containing protein</fullName>
    </recommendedName>
</protein>
<sequence length="585" mass="65385">REELIENILTFAHAALDGASTALVAAPIPGLDKAAVSLAFLIEMVQKTRENDQIAKDLARRLRSLSSIIAESAKKMEATLPRSLTDLEDVASELIFTPFIPRCIRVSRNSKLLREMQERLCEILSNFELQNSIAVGALVSSVVGTLQAVHQTVTVSNYQSNISKTDQVLDHLKPVNANHLSYHHRETEGAHEETRKELLAELHNWAYGTSPDLERFPVYVLIGEAGTGKSAIAMNVARGLEEDGILGCSFFFRSGESSLSQSRDFFSTIAHDLARSQKEFLEHIVTTTRSHHRRHGGKRAQMHHQVEQLLEGPLRSVRADHPPVVLVVDAIDECSDPESVIRKMMQLLIGLPQLAKFPLRILVTARPEKHVHSFFQSHQHIDQAHVKHLHDISPSDTTADITCYLNARISQAVTESQLPPEFQQAHPDAARELAKRADGLFIYAKVAVEFLCQSPRLADEHLALLLSDDETSQFSETNVQLQLDKLYGTVLTKAFREMQCEEGDIPVVLGTMALLRESMSAQTMADLLQLRAARILSVVDHLRSIIIQADDDAHTGEGGTLRPLHSTFPQYLTNRERCKDNRFYI</sequence>
<dbReference type="OrthoDB" id="2804352at2759"/>
<name>A0A8E2AGW8_9APHY</name>
<accession>A0A8E2AGW8</accession>
<dbReference type="AlphaFoldDB" id="A0A8E2AGW8"/>
<dbReference type="SUPFAM" id="SSF52540">
    <property type="entry name" value="P-loop containing nucleoside triphosphate hydrolases"/>
    <property type="match status" value="1"/>
</dbReference>
<evidence type="ECO:0000313" key="3">
    <source>
        <dbReference type="EMBL" id="OCH84261.1"/>
    </source>
</evidence>
<dbReference type="EMBL" id="KV722698">
    <property type="protein sequence ID" value="OCH84261.1"/>
    <property type="molecule type" value="Genomic_DNA"/>
</dbReference>
<dbReference type="Proteomes" id="UP000250043">
    <property type="component" value="Unassembled WGS sequence"/>
</dbReference>
<feature type="domain" description="NACHT" evidence="2">
    <location>
        <begin position="217"/>
        <end position="367"/>
    </location>
</feature>
<dbReference type="PANTHER" id="PTHR10039:SF14">
    <property type="entry name" value="NACHT DOMAIN-CONTAINING PROTEIN"/>
    <property type="match status" value="1"/>
</dbReference>
<dbReference type="InterPro" id="IPR056884">
    <property type="entry name" value="NPHP3-like_N"/>
</dbReference>
<proteinExistence type="predicted"/>
<feature type="non-terminal residue" evidence="3">
    <location>
        <position position="585"/>
    </location>
</feature>
<dbReference type="PROSITE" id="PS50837">
    <property type="entry name" value="NACHT"/>
    <property type="match status" value="1"/>
</dbReference>
<dbReference type="PANTHER" id="PTHR10039">
    <property type="entry name" value="AMELOGENIN"/>
    <property type="match status" value="1"/>
</dbReference>